<protein>
    <submittedName>
        <fullName evidence="1">Uncharacterized protein</fullName>
    </submittedName>
</protein>
<organism evidence="1 2">
    <name type="scientific">Pseudomonas fluorescens</name>
    <dbReference type="NCBI Taxonomy" id="294"/>
    <lineage>
        <taxon>Bacteria</taxon>
        <taxon>Pseudomonadati</taxon>
        <taxon>Pseudomonadota</taxon>
        <taxon>Gammaproteobacteria</taxon>
        <taxon>Pseudomonadales</taxon>
        <taxon>Pseudomonadaceae</taxon>
        <taxon>Pseudomonas</taxon>
    </lineage>
</organism>
<proteinExistence type="predicted"/>
<dbReference type="Proteomes" id="UP000061348">
    <property type="component" value="Unassembled WGS sequence"/>
</dbReference>
<evidence type="ECO:0000313" key="1">
    <source>
        <dbReference type="EMBL" id="KWV89205.1"/>
    </source>
</evidence>
<name>A0A109LKT4_PSEFL</name>
<gene>
    <name evidence="1" type="ORF">PFLmoz3_02107</name>
</gene>
<accession>A0A109LKT4</accession>
<reference evidence="1 2" key="1">
    <citation type="submission" date="2015-05" db="EMBL/GenBank/DDBJ databases">
        <title>A genomic and transcriptomic approach to investigate the blue pigment phenotype in Pseudomonas fluorescens.</title>
        <authorList>
            <person name="Andreani N.A."/>
            <person name="Cardazzo B."/>
        </authorList>
    </citation>
    <scope>NUCLEOTIDE SEQUENCE [LARGE SCALE GENOMIC DNA]</scope>
    <source>
        <strain evidence="1 2">Ps_22</strain>
    </source>
</reference>
<dbReference type="AlphaFoldDB" id="A0A109LKT4"/>
<dbReference type="EMBL" id="LCYA01000052">
    <property type="protein sequence ID" value="KWV89205.1"/>
    <property type="molecule type" value="Genomic_DNA"/>
</dbReference>
<sequence length="146" mass="15582">MPAHQQAPQFIGLELVGFQALALKVGEQLFLAQAGVVFLVVGKVQLAGVGKELVTKAAARAAADHADNVRAVGQRDFYQDVAGVGGKVETPRLFQGVLAEAHVRHACQDRELQGVDRGGFTQVVGAVHRQRFFQREQAQAVTGGVQ</sequence>
<evidence type="ECO:0000313" key="2">
    <source>
        <dbReference type="Proteomes" id="UP000061348"/>
    </source>
</evidence>
<comment type="caution">
    <text evidence="1">The sequence shown here is derived from an EMBL/GenBank/DDBJ whole genome shotgun (WGS) entry which is preliminary data.</text>
</comment>
<dbReference type="PATRIC" id="fig|294.194.peg.2331"/>